<organism evidence="1 2">
    <name type="scientific">Paenibacillus nuruki</name>
    <dbReference type="NCBI Taxonomy" id="1886670"/>
    <lineage>
        <taxon>Bacteria</taxon>
        <taxon>Bacillati</taxon>
        <taxon>Bacillota</taxon>
        <taxon>Bacilli</taxon>
        <taxon>Bacillales</taxon>
        <taxon>Paenibacillaceae</taxon>
        <taxon>Paenibacillus</taxon>
    </lineage>
</organism>
<dbReference type="Proteomes" id="UP000094578">
    <property type="component" value="Unassembled WGS sequence"/>
</dbReference>
<dbReference type="EMBL" id="MDER01000083">
    <property type="protein sequence ID" value="ODP26631.1"/>
    <property type="molecule type" value="Genomic_DNA"/>
</dbReference>
<evidence type="ECO:0000313" key="2">
    <source>
        <dbReference type="Proteomes" id="UP000094578"/>
    </source>
</evidence>
<gene>
    <name evidence="1" type="ORF">PTI45_04013</name>
</gene>
<keyword evidence="2" id="KW-1185">Reference proteome</keyword>
<sequence>MKLINSQTEQDIREQLIKSHKSLFEDEEERKLLTVIRKNFSNMLTAYILHWIPEQGEDFYKILINDSIVVDIELDKVNQDTMPIMSSMPVSEYKRGLSRINQIKLIIAIDLAQKDLKKTN</sequence>
<dbReference type="RefSeq" id="WP_069329350.1">
    <property type="nucleotide sequence ID" value="NZ_MDER01000083.1"/>
</dbReference>
<dbReference type="AlphaFoldDB" id="A0A1E3KZ65"/>
<accession>A0A1E3KZ65</accession>
<name>A0A1E3KZ65_9BACL</name>
<reference evidence="1 2" key="1">
    <citation type="submission" date="2016-08" db="EMBL/GenBank/DDBJ databases">
        <title>Genome sequencing of Paenibacillus sp. TI45-13ar, isolated from Korean traditional nuruk.</title>
        <authorList>
            <person name="Kim S.-J."/>
        </authorList>
    </citation>
    <scope>NUCLEOTIDE SEQUENCE [LARGE SCALE GENOMIC DNA]</scope>
    <source>
        <strain evidence="1 2">TI45-13ar</strain>
    </source>
</reference>
<evidence type="ECO:0000313" key="1">
    <source>
        <dbReference type="EMBL" id="ODP26631.1"/>
    </source>
</evidence>
<comment type="caution">
    <text evidence="1">The sequence shown here is derived from an EMBL/GenBank/DDBJ whole genome shotgun (WGS) entry which is preliminary data.</text>
</comment>
<proteinExistence type="predicted"/>
<dbReference type="PATRIC" id="fig|1886670.3.peg.4040"/>
<protein>
    <submittedName>
        <fullName evidence="1">Uncharacterized protein</fullName>
    </submittedName>
</protein>